<feature type="domain" description="BTB" evidence="1">
    <location>
        <begin position="22"/>
        <end position="87"/>
    </location>
</feature>
<accession>A0A914Q5X3</accession>
<dbReference type="AlphaFoldDB" id="A0A914Q5X3"/>
<dbReference type="Proteomes" id="UP000887578">
    <property type="component" value="Unplaced"/>
</dbReference>
<protein>
    <submittedName>
        <fullName evidence="3">BTB domain-containing protein</fullName>
    </submittedName>
</protein>
<dbReference type="InterPro" id="IPR000210">
    <property type="entry name" value="BTB/POZ_dom"/>
</dbReference>
<dbReference type="InterPro" id="IPR011333">
    <property type="entry name" value="SKP1/BTB/POZ_sf"/>
</dbReference>
<evidence type="ECO:0000259" key="1">
    <source>
        <dbReference type="PROSITE" id="PS50097"/>
    </source>
</evidence>
<proteinExistence type="predicted"/>
<dbReference type="SMART" id="SM00225">
    <property type="entry name" value="BTB"/>
    <property type="match status" value="1"/>
</dbReference>
<evidence type="ECO:0000313" key="3">
    <source>
        <dbReference type="WBParaSite" id="PDA_v2.g26780.t1"/>
    </source>
</evidence>
<dbReference type="PANTHER" id="PTHR24410:SF23">
    <property type="entry name" value="BTB DOMAIN-CONTAINING PROTEIN-RELATED"/>
    <property type="match status" value="1"/>
</dbReference>
<dbReference type="WBParaSite" id="PDA_v2.g26780.t1">
    <property type="protein sequence ID" value="PDA_v2.g26780.t1"/>
    <property type="gene ID" value="PDA_v2.g26780"/>
</dbReference>
<dbReference type="PANTHER" id="PTHR24410">
    <property type="entry name" value="HL07962P-RELATED"/>
    <property type="match status" value="1"/>
</dbReference>
<reference evidence="3" key="1">
    <citation type="submission" date="2022-11" db="UniProtKB">
        <authorList>
            <consortium name="WormBaseParasite"/>
        </authorList>
    </citation>
    <scope>IDENTIFICATION</scope>
</reference>
<dbReference type="SUPFAM" id="SSF54695">
    <property type="entry name" value="POZ domain"/>
    <property type="match status" value="1"/>
</dbReference>
<dbReference type="Gene3D" id="3.30.710.10">
    <property type="entry name" value="Potassium Channel Kv1.1, Chain A"/>
    <property type="match status" value="1"/>
</dbReference>
<dbReference type="PROSITE" id="PS50097">
    <property type="entry name" value="BTB"/>
    <property type="match status" value="1"/>
</dbReference>
<evidence type="ECO:0000313" key="2">
    <source>
        <dbReference type="Proteomes" id="UP000887578"/>
    </source>
</evidence>
<dbReference type="InterPro" id="IPR051481">
    <property type="entry name" value="BTB-POZ/Galectin-3-binding"/>
</dbReference>
<dbReference type="Pfam" id="PF00651">
    <property type="entry name" value="BTB"/>
    <property type="match status" value="1"/>
</dbReference>
<name>A0A914Q5X3_9BILA</name>
<sequence length="372" mass="43195">MARLNNERFETFKSQDQENGYFDLKFEIEGKIIFAHKFMLAPISDVLKRMISDIWNKKETIEITTNSYNDFYEFLKFLYSGNCKLNDENIFSMVDLSEFYQVKELQQKCDECLSQKEYTKENILVFFEILSKYSLPLFEKAISKSMKEKGINLVESVGFPETSKSTVEKIVRLEDRFVSEEKLFEKICEWAVTQVKNKQSESDEEDSYDAKTTEDGVTAKKEKETQTFVFNMNDAIKSELTEILPFIRFKKMNLGFLVDFVVKITNSNGKSISSMPSLIGTDIVESIKTLKNWPSDCSSPPQLTFWKERKIKIPSIPSQIKKRDGIEWYLFCCNGLIGVIHHSYNPTAYLLAEMTPKTSGFEITENCKIEIE</sequence>
<keyword evidence="2" id="KW-1185">Reference proteome</keyword>
<organism evidence="2 3">
    <name type="scientific">Panagrolaimus davidi</name>
    <dbReference type="NCBI Taxonomy" id="227884"/>
    <lineage>
        <taxon>Eukaryota</taxon>
        <taxon>Metazoa</taxon>
        <taxon>Ecdysozoa</taxon>
        <taxon>Nematoda</taxon>
        <taxon>Chromadorea</taxon>
        <taxon>Rhabditida</taxon>
        <taxon>Tylenchina</taxon>
        <taxon>Panagrolaimomorpha</taxon>
        <taxon>Panagrolaimoidea</taxon>
        <taxon>Panagrolaimidae</taxon>
        <taxon>Panagrolaimus</taxon>
    </lineage>
</organism>